<evidence type="ECO:0000313" key="2">
    <source>
        <dbReference type="Proteomes" id="UP001302676"/>
    </source>
</evidence>
<evidence type="ECO:0000313" key="1">
    <source>
        <dbReference type="EMBL" id="KAK4142028.1"/>
    </source>
</evidence>
<dbReference type="RefSeq" id="XP_062635399.1">
    <property type="nucleotide sequence ID" value="XM_062781371.1"/>
</dbReference>
<comment type="caution">
    <text evidence="1">The sequence shown here is derived from an EMBL/GenBank/DDBJ whole genome shotgun (WGS) entry which is preliminary data.</text>
</comment>
<keyword evidence="2" id="KW-1185">Reference proteome</keyword>
<name>A0AAN6ZL90_9PEZI</name>
<accession>A0AAN6ZL90</accession>
<sequence length="92" mass="10563">MASDDEGYRCDVWPNMPDNTEYDGKGLLTLVRAGNSPFKDLFDVNLLIQEVENNVGAKVTDIQQLYREVNRRASNWKCQTGKTSQHVWLEQT</sequence>
<proteinExistence type="predicted"/>
<dbReference type="AlphaFoldDB" id="A0AAN6ZL90"/>
<organism evidence="1 2">
    <name type="scientific">Dichotomopilus funicola</name>
    <dbReference type="NCBI Taxonomy" id="1934379"/>
    <lineage>
        <taxon>Eukaryota</taxon>
        <taxon>Fungi</taxon>
        <taxon>Dikarya</taxon>
        <taxon>Ascomycota</taxon>
        <taxon>Pezizomycotina</taxon>
        <taxon>Sordariomycetes</taxon>
        <taxon>Sordariomycetidae</taxon>
        <taxon>Sordariales</taxon>
        <taxon>Chaetomiaceae</taxon>
        <taxon>Dichotomopilus</taxon>
    </lineage>
</organism>
<reference evidence="1" key="2">
    <citation type="submission" date="2023-05" db="EMBL/GenBank/DDBJ databases">
        <authorList>
            <consortium name="Lawrence Berkeley National Laboratory"/>
            <person name="Steindorff A."/>
            <person name="Hensen N."/>
            <person name="Bonometti L."/>
            <person name="Westerberg I."/>
            <person name="Brannstrom I.O."/>
            <person name="Guillou S."/>
            <person name="Cros-Aarteil S."/>
            <person name="Calhoun S."/>
            <person name="Haridas S."/>
            <person name="Kuo A."/>
            <person name="Mondo S."/>
            <person name="Pangilinan J."/>
            <person name="Riley R."/>
            <person name="Labutti K."/>
            <person name="Andreopoulos B."/>
            <person name="Lipzen A."/>
            <person name="Chen C."/>
            <person name="Yanf M."/>
            <person name="Daum C."/>
            <person name="Ng V."/>
            <person name="Clum A."/>
            <person name="Ohm R."/>
            <person name="Martin F."/>
            <person name="Silar P."/>
            <person name="Natvig D."/>
            <person name="Lalanne C."/>
            <person name="Gautier V."/>
            <person name="Ament-Velasquez S.L."/>
            <person name="Kruys A."/>
            <person name="Hutchinson M.I."/>
            <person name="Powell A.J."/>
            <person name="Barry K."/>
            <person name="Miller A.N."/>
            <person name="Grigoriev I.V."/>
            <person name="Debuchy R."/>
            <person name="Gladieux P."/>
            <person name="Thoren M.H."/>
            <person name="Johannesson H."/>
        </authorList>
    </citation>
    <scope>NUCLEOTIDE SEQUENCE</scope>
    <source>
        <strain evidence="1">CBS 141.50</strain>
    </source>
</reference>
<dbReference type="Proteomes" id="UP001302676">
    <property type="component" value="Unassembled WGS sequence"/>
</dbReference>
<protein>
    <submittedName>
        <fullName evidence="1">Uncharacterized protein</fullName>
    </submittedName>
</protein>
<reference evidence="1" key="1">
    <citation type="journal article" date="2023" name="Mol. Phylogenet. Evol.">
        <title>Genome-scale phylogeny and comparative genomics of the fungal order Sordariales.</title>
        <authorList>
            <person name="Hensen N."/>
            <person name="Bonometti L."/>
            <person name="Westerberg I."/>
            <person name="Brannstrom I.O."/>
            <person name="Guillou S."/>
            <person name="Cros-Aarteil S."/>
            <person name="Calhoun S."/>
            <person name="Haridas S."/>
            <person name="Kuo A."/>
            <person name="Mondo S."/>
            <person name="Pangilinan J."/>
            <person name="Riley R."/>
            <person name="LaButti K."/>
            <person name="Andreopoulos B."/>
            <person name="Lipzen A."/>
            <person name="Chen C."/>
            <person name="Yan M."/>
            <person name="Daum C."/>
            <person name="Ng V."/>
            <person name="Clum A."/>
            <person name="Steindorff A."/>
            <person name="Ohm R.A."/>
            <person name="Martin F."/>
            <person name="Silar P."/>
            <person name="Natvig D.O."/>
            <person name="Lalanne C."/>
            <person name="Gautier V."/>
            <person name="Ament-Velasquez S.L."/>
            <person name="Kruys A."/>
            <person name="Hutchinson M.I."/>
            <person name="Powell A.J."/>
            <person name="Barry K."/>
            <person name="Miller A.N."/>
            <person name="Grigoriev I.V."/>
            <person name="Debuchy R."/>
            <person name="Gladieux P."/>
            <person name="Hiltunen Thoren M."/>
            <person name="Johannesson H."/>
        </authorList>
    </citation>
    <scope>NUCLEOTIDE SEQUENCE</scope>
    <source>
        <strain evidence="1">CBS 141.50</strain>
    </source>
</reference>
<dbReference type="EMBL" id="MU853603">
    <property type="protein sequence ID" value="KAK4142028.1"/>
    <property type="molecule type" value="Genomic_DNA"/>
</dbReference>
<dbReference type="GeneID" id="87817984"/>
<gene>
    <name evidence="1" type="ORF">C8A04DRAFT_30432</name>
</gene>